<sequence length="87" mass="10305">MLNQLKIITALILLNKLMQTPNRRDEIYRLTLIRGKLTNFNQIETSDQQLLIYLCDLIFKELILIGNYWVASLEDEFKEGITEDQLF</sequence>
<dbReference type="EMBL" id="CAJJDP010000155">
    <property type="protein sequence ID" value="CAD8211079.1"/>
    <property type="molecule type" value="Genomic_DNA"/>
</dbReference>
<protein>
    <submittedName>
        <fullName evidence="1">Uncharacterized protein</fullName>
    </submittedName>
</protein>
<reference evidence="1" key="1">
    <citation type="submission" date="2021-01" db="EMBL/GenBank/DDBJ databases">
        <authorList>
            <consortium name="Genoscope - CEA"/>
            <person name="William W."/>
        </authorList>
    </citation>
    <scope>NUCLEOTIDE SEQUENCE</scope>
</reference>
<dbReference type="AlphaFoldDB" id="A0A8S1YBD9"/>
<keyword evidence="2" id="KW-1185">Reference proteome</keyword>
<proteinExistence type="predicted"/>
<evidence type="ECO:0000313" key="2">
    <source>
        <dbReference type="Proteomes" id="UP000683925"/>
    </source>
</evidence>
<dbReference type="Proteomes" id="UP000683925">
    <property type="component" value="Unassembled WGS sequence"/>
</dbReference>
<name>A0A8S1YBD9_PAROT</name>
<comment type="caution">
    <text evidence="1">The sequence shown here is derived from an EMBL/GenBank/DDBJ whole genome shotgun (WGS) entry which is preliminary data.</text>
</comment>
<gene>
    <name evidence="1" type="ORF">POCTA_138.1.T1530026</name>
</gene>
<evidence type="ECO:0000313" key="1">
    <source>
        <dbReference type="EMBL" id="CAD8211079.1"/>
    </source>
</evidence>
<accession>A0A8S1YBD9</accession>
<organism evidence="1 2">
    <name type="scientific">Paramecium octaurelia</name>
    <dbReference type="NCBI Taxonomy" id="43137"/>
    <lineage>
        <taxon>Eukaryota</taxon>
        <taxon>Sar</taxon>
        <taxon>Alveolata</taxon>
        <taxon>Ciliophora</taxon>
        <taxon>Intramacronucleata</taxon>
        <taxon>Oligohymenophorea</taxon>
        <taxon>Peniculida</taxon>
        <taxon>Parameciidae</taxon>
        <taxon>Paramecium</taxon>
    </lineage>
</organism>